<evidence type="ECO:0000313" key="7">
    <source>
        <dbReference type="EMBL" id="MBP2410203.1"/>
    </source>
</evidence>
<dbReference type="InterPro" id="IPR001123">
    <property type="entry name" value="LeuE-type"/>
</dbReference>
<dbReference type="PANTHER" id="PTHR30086:SF20">
    <property type="entry name" value="ARGININE EXPORTER PROTEIN ARGO-RELATED"/>
    <property type="match status" value="1"/>
</dbReference>
<feature type="transmembrane region" description="Helical" evidence="6">
    <location>
        <begin position="36"/>
        <end position="61"/>
    </location>
</feature>
<dbReference type="PANTHER" id="PTHR30086">
    <property type="entry name" value="ARGININE EXPORTER PROTEIN ARGO"/>
    <property type="match status" value="1"/>
</dbReference>
<feature type="transmembrane region" description="Helical" evidence="6">
    <location>
        <begin position="67"/>
        <end position="87"/>
    </location>
</feature>
<dbReference type="Pfam" id="PF01810">
    <property type="entry name" value="LysE"/>
    <property type="match status" value="1"/>
</dbReference>
<reference evidence="7 8" key="1">
    <citation type="submission" date="2021-03" db="EMBL/GenBank/DDBJ databases">
        <title>Sequencing the genomes of 1000 actinobacteria strains.</title>
        <authorList>
            <person name="Klenk H.-P."/>
        </authorList>
    </citation>
    <scope>NUCLEOTIDE SEQUENCE [LARGE SCALE GENOMIC DNA]</scope>
    <source>
        <strain evidence="7 8">DSM 14564</strain>
    </source>
</reference>
<gene>
    <name evidence="7" type="ORF">JOF44_003106</name>
</gene>
<evidence type="ECO:0000256" key="5">
    <source>
        <dbReference type="ARBA" id="ARBA00023136"/>
    </source>
</evidence>
<dbReference type="RefSeq" id="WP_342591809.1">
    <property type="nucleotide sequence ID" value="NZ_BAAAJV010000040.1"/>
</dbReference>
<keyword evidence="4 6" id="KW-1133">Transmembrane helix</keyword>
<evidence type="ECO:0000313" key="8">
    <source>
        <dbReference type="Proteomes" id="UP000698222"/>
    </source>
</evidence>
<feature type="transmembrane region" description="Helical" evidence="6">
    <location>
        <begin position="181"/>
        <end position="199"/>
    </location>
</feature>
<feature type="transmembrane region" description="Helical" evidence="6">
    <location>
        <begin position="145"/>
        <end position="169"/>
    </location>
</feature>
<comment type="caution">
    <text evidence="7">The sequence shown here is derived from an EMBL/GenBank/DDBJ whole genome shotgun (WGS) entry which is preliminary data.</text>
</comment>
<keyword evidence="5 6" id="KW-0472">Membrane</keyword>
<keyword evidence="2" id="KW-1003">Cell membrane</keyword>
<feature type="transmembrane region" description="Helical" evidence="6">
    <location>
        <begin position="107"/>
        <end position="125"/>
    </location>
</feature>
<dbReference type="Proteomes" id="UP000698222">
    <property type="component" value="Unassembled WGS sequence"/>
</dbReference>
<sequence length="200" mass="20207">MTTALHGLLAGLSLIIAIGSQNVFVMRQGIRRDHVLAVVAVCIASDAVLILAGAGGLGALVRAVPEVVVAARWTGVAFLLGYAVLAARRALRGGESLEADGAGRGSGLGPVIATALALTWLNPHVYLDTVLLLGSIAATHGAQAWLFAVGAVAGSIIWFTALGFGARGLGRVLSSARSWRVLDGAVALTMLIVAGLLAVG</sequence>
<dbReference type="EMBL" id="JAGIOC010000001">
    <property type="protein sequence ID" value="MBP2410203.1"/>
    <property type="molecule type" value="Genomic_DNA"/>
</dbReference>
<protein>
    <submittedName>
        <fullName evidence="7">L-lysine exporter family protein LysE/ArgO</fullName>
    </submittedName>
</protein>
<organism evidence="7 8">
    <name type="scientific">Brachybacterium fresconis</name>
    <dbReference type="NCBI Taxonomy" id="173363"/>
    <lineage>
        <taxon>Bacteria</taxon>
        <taxon>Bacillati</taxon>
        <taxon>Actinomycetota</taxon>
        <taxon>Actinomycetes</taxon>
        <taxon>Micrococcales</taxon>
        <taxon>Dermabacteraceae</taxon>
        <taxon>Brachybacterium</taxon>
    </lineage>
</organism>
<name>A0ABS4YQI5_9MICO</name>
<evidence type="ECO:0000256" key="6">
    <source>
        <dbReference type="SAM" id="Phobius"/>
    </source>
</evidence>
<evidence type="ECO:0000256" key="2">
    <source>
        <dbReference type="ARBA" id="ARBA00022475"/>
    </source>
</evidence>
<evidence type="ECO:0000256" key="3">
    <source>
        <dbReference type="ARBA" id="ARBA00022692"/>
    </source>
</evidence>
<comment type="subcellular location">
    <subcellularLocation>
        <location evidence="1">Cell membrane</location>
        <topology evidence="1">Multi-pass membrane protein</topology>
    </subcellularLocation>
</comment>
<keyword evidence="8" id="KW-1185">Reference proteome</keyword>
<evidence type="ECO:0000256" key="1">
    <source>
        <dbReference type="ARBA" id="ARBA00004651"/>
    </source>
</evidence>
<keyword evidence="3 6" id="KW-0812">Transmembrane</keyword>
<accession>A0ABS4YQI5</accession>
<proteinExistence type="predicted"/>
<evidence type="ECO:0000256" key="4">
    <source>
        <dbReference type="ARBA" id="ARBA00022989"/>
    </source>
</evidence>
<feature type="transmembrane region" description="Helical" evidence="6">
    <location>
        <begin position="6"/>
        <end position="24"/>
    </location>
</feature>